<evidence type="ECO:0000259" key="8">
    <source>
        <dbReference type="Pfam" id="PF06814"/>
    </source>
</evidence>
<feature type="transmembrane region" description="Helical" evidence="7">
    <location>
        <begin position="181"/>
        <end position="201"/>
    </location>
</feature>
<evidence type="ECO:0000313" key="10">
    <source>
        <dbReference type="EnsemblPlants" id="Solyc04g050260.1.1.1"/>
    </source>
</evidence>
<keyword evidence="11" id="KW-1185">Reference proteome</keyword>
<keyword evidence="5 7" id="KW-0472">Membrane</keyword>
<evidence type="ECO:0000256" key="4">
    <source>
        <dbReference type="ARBA" id="ARBA00022989"/>
    </source>
</evidence>
<keyword evidence="3" id="KW-0732">Signal</keyword>
<keyword evidence="4 7" id="KW-1133">Transmembrane helix</keyword>
<dbReference type="InterPro" id="IPR053937">
    <property type="entry name" value="GOST_TM"/>
</dbReference>
<organism evidence="10">
    <name type="scientific">Solanum lycopersicum</name>
    <name type="common">Tomato</name>
    <name type="synonym">Lycopersicon esculentum</name>
    <dbReference type="NCBI Taxonomy" id="4081"/>
    <lineage>
        <taxon>Eukaryota</taxon>
        <taxon>Viridiplantae</taxon>
        <taxon>Streptophyta</taxon>
        <taxon>Embryophyta</taxon>
        <taxon>Tracheophyta</taxon>
        <taxon>Spermatophyta</taxon>
        <taxon>Magnoliopsida</taxon>
        <taxon>eudicotyledons</taxon>
        <taxon>Gunneridae</taxon>
        <taxon>Pentapetalae</taxon>
        <taxon>asterids</taxon>
        <taxon>lamiids</taxon>
        <taxon>Solanales</taxon>
        <taxon>Solanaceae</taxon>
        <taxon>Solanoideae</taxon>
        <taxon>Solaneae</taxon>
        <taxon>Solanum</taxon>
        <taxon>Solanum subgen. Lycopersicon</taxon>
    </lineage>
</organism>
<evidence type="ECO:0000256" key="5">
    <source>
        <dbReference type="ARBA" id="ARBA00023136"/>
    </source>
</evidence>
<evidence type="ECO:0000256" key="2">
    <source>
        <dbReference type="ARBA" id="ARBA00022692"/>
    </source>
</evidence>
<keyword evidence="2 7" id="KW-0812">Transmembrane</keyword>
<feature type="transmembrane region" description="Helical" evidence="7">
    <location>
        <begin position="210"/>
        <end position="226"/>
    </location>
</feature>
<dbReference type="GeneID" id="101245154"/>
<dbReference type="KEGG" id="sly:101245154"/>
<dbReference type="EnsemblPlants" id="Solyc04g050260.1.1">
    <property type="protein sequence ID" value="Solyc04g050260.1.1.1"/>
    <property type="gene ID" value="Solyc04g050260.1"/>
</dbReference>
<dbReference type="GO" id="GO:0016020">
    <property type="term" value="C:membrane"/>
    <property type="evidence" value="ECO:0000318"/>
    <property type="project" value="GO_Central"/>
</dbReference>
<accession>A0A3Q7G3I9</accession>
<dbReference type="InParanoid" id="A0A3Q7G3I9"/>
<protein>
    <recommendedName>
        <fullName evidence="12">Protein GPR107-like</fullName>
    </recommendedName>
</protein>
<feature type="transmembrane region" description="Helical" evidence="7">
    <location>
        <begin position="246"/>
        <end position="272"/>
    </location>
</feature>
<feature type="region of interest" description="Disordered" evidence="6">
    <location>
        <begin position="424"/>
        <end position="457"/>
    </location>
</feature>
<feature type="transmembrane region" description="Helical" evidence="7">
    <location>
        <begin position="314"/>
        <end position="336"/>
    </location>
</feature>
<feature type="transmembrane region" description="Helical" evidence="7">
    <location>
        <begin position="284"/>
        <end position="302"/>
    </location>
</feature>
<evidence type="ECO:0000313" key="11">
    <source>
        <dbReference type="Proteomes" id="UP000004994"/>
    </source>
</evidence>
<dbReference type="GO" id="GO:0005794">
    <property type="term" value="C:Golgi apparatus"/>
    <property type="evidence" value="ECO:0000318"/>
    <property type="project" value="GO_Central"/>
</dbReference>
<dbReference type="OrthoDB" id="29657at2759"/>
<dbReference type="InterPro" id="IPR054103">
    <property type="entry name" value="CAND6-7_N"/>
</dbReference>
<evidence type="ECO:0000259" key="9">
    <source>
        <dbReference type="Pfam" id="PF21904"/>
    </source>
</evidence>
<dbReference type="PaxDb" id="4081-Solyc04g050260.1.1"/>
<dbReference type="PANTHER" id="PTHR21229">
    <property type="entry name" value="LUNG SEVEN TRANSMEMBRANE RECEPTOR"/>
    <property type="match status" value="1"/>
</dbReference>
<feature type="transmembrane region" description="Helical" evidence="7">
    <location>
        <begin position="392"/>
        <end position="413"/>
    </location>
</feature>
<dbReference type="Gramene" id="Solyc04g050260.1.1">
    <property type="protein sequence ID" value="Solyc04g050260.1.1.1"/>
    <property type="gene ID" value="Solyc04g050260.1"/>
</dbReference>
<dbReference type="Proteomes" id="UP000004994">
    <property type="component" value="Chromosome 4"/>
</dbReference>
<dbReference type="AlphaFoldDB" id="A0A3Q7G3I9"/>
<reference evidence="10" key="1">
    <citation type="journal article" date="2012" name="Nature">
        <title>The tomato genome sequence provides insights into fleshy fruit evolution.</title>
        <authorList>
            <consortium name="Tomato Genome Consortium"/>
        </authorList>
    </citation>
    <scope>NUCLEOTIDE SEQUENCE [LARGE SCALE GENOMIC DNA]</scope>
    <source>
        <strain evidence="10">cv. Heinz 1706</strain>
    </source>
</reference>
<evidence type="ECO:0000256" key="7">
    <source>
        <dbReference type="SAM" id="Phobius"/>
    </source>
</evidence>
<evidence type="ECO:0000256" key="6">
    <source>
        <dbReference type="SAM" id="MobiDB-lite"/>
    </source>
</evidence>
<reference evidence="10" key="2">
    <citation type="submission" date="2019-01" db="UniProtKB">
        <authorList>
            <consortium name="EnsemblPlants"/>
        </authorList>
    </citation>
    <scope>IDENTIFICATION</scope>
    <source>
        <strain evidence="10">cv. Heinz 1706</strain>
    </source>
</reference>
<sequence length="457" mass="52878">MEDVNHVRCLKFLQALFILYISSFKFSSCEIKNTHIIDDSRQIILIERFGFAPDGHVTISLDHVYWRSDEPAAKLYPSSMGFCLVRDVSFPRLLNESIYTENFCVLSSKYVNLVFRFDKLGPDSSYNISTTIDEPDEYNLIFGNCQKEFLVTMNVHTEIYNVNDNGEKDFLPAGQTPLPKLYFLLFVVYIVFLGIWGFVCVKQRKNIHKIHLIMAMLLVFKALKLICAAEDKMYIRNTGKDHGWDVAFYIFGFLKGVTLFTVIVLIGTGWSFLKPYLHDREKKVLMFVIPLQVIENIASIVISEGGPVEKHWLVWNELFLLIDVMCCCIVLVPILWSIKSLRLASKNDGKAAENLKKLTLFRHFYVVLIVFLYFTRFGIAMIESVVTYMHEWVTVVAAEGASLMFYVFIFYNFKPIGKNPYLAINKGDDDEEGEEEYEDEDEDEDEHEHDNDDDEIA</sequence>
<comment type="subcellular location">
    <subcellularLocation>
        <location evidence="1">Membrane</location>
        <topology evidence="1">Multi-pass membrane protein</topology>
    </subcellularLocation>
</comment>
<feature type="domain" description="GOST seven transmembrane" evidence="8">
    <location>
        <begin position="177"/>
        <end position="419"/>
    </location>
</feature>
<evidence type="ECO:0000256" key="3">
    <source>
        <dbReference type="ARBA" id="ARBA00022729"/>
    </source>
</evidence>
<dbReference type="Pfam" id="PF21904">
    <property type="entry name" value="CAND6-7_N"/>
    <property type="match status" value="1"/>
</dbReference>
<dbReference type="Pfam" id="PF06814">
    <property type="entry name" value="GOST_TM"/>
    <property type="match status" value="1"/>
</dbReference>
<feature type="transmembrane region" description="Helical" evidence="7">
    <location>
        <begin position="364"/>
        <end position="386"/>
    </location>
</feature>
<evidence type="ECO:0000256" key="1">
    <source>
        <dbReference type="ARBA" id="ARBA00004141"/>
    </source>
</evidence>
<evidence type="ECO:0008006" key="12">
    <source>
        <dbReference type="Google" id="ProtNLM"/>
    </source>
</evidence>
<proteinExistence type="predicted"/>
<dbReference type="OMA" id="SYKYQWG"/>
<feature type="compositionally biased region" description="Acidic residues" evidence="6">
    <location>
        <begin position="428"/>
        <end position="457"/>
    </location>
</feature>
<feature type="domain" description="CAND6/7 N-terminal" evidence="9">
    <location>
        <begin position="32"/>
        <end position="161"/>
    </location>
</feature>
<name>A0A3Q7G3I9_SOLLC</name>
<dbReference type="PANTHER" id="PTHR21229:SF21">
    <property type="entry name" value="OS04G0508600 PROTEIN"/>
    <property type="match status" value="1"/>
</dbReference>
<dbReference type="InterPro" id="IPR009637">
    <property type="entry name" value="GPR107/GPR108-like"/>
</dbReference>